<evidence type="ECO:0000256" key="7">
    <source>
        <dbReference type="ARBA" id="ARBA00048539"/>
    </source>
</evidence>
<dbReference type="InterPro" id="IPR012094">
    <property type="entry name" value="tRNA_Ile_lys_synt"/>
</dbReference>
<dbReference type="EMBL" id="CP048877">
    <property type="protein sequence ID" value="QIJ72125.1"/>
    <property type="molecule type" value="Genomic_DNA"/>
</dbReference>
<dbReference type="GO" id="GO:0005524">
    <property type="term" value="F:ATP binding"/>
    <property type="evidence" value="ECO:0007669"/>
    <property type="project" value="UniProtKB-UniRule"/>
</dbReference>
<dbReference type="PANTHER" id="PTHR43033">
    <property type="entry name" value="TRNA(ILE)-LYSIDINE SYNTHASE-RELATED"/>
    <property type="match status" value="1"/>
</dbReference>
<keyword evidence="2 8" id="KW-0963">Cytoplasm</keyword>
<keyword evidence="3 8" id="KW-0436">Ligase</keyword>
<dbReference type="EC" id="6.3.4.19" evidence="8"/>
<dbReference type="NCBIfam" id="TIGR02433">
    <property type="entry name" value="lysidine_TilS_C"/>
    <property type="match status" value="1"/>
</dbReference>
<dbReference type="CDD" id="cd01992">
    <property type="entry name" value="TilS_N"/>
    <property type="match status" value="1"/>
</dbReference>
<proteinExistence type="inferred from homology"/>
<sequence>MDLLPKVKGFIRKKKLFRPKDQILLAVSGGPDSVALLDLLCRLKEPWDLKLAVAHFHHGLRPEAREEALFVKNLAVQRKLPFILGAAATRTFCRQRGLSLEEGARELRYRFLQTAAQKGGYDLICLGHTYDDQAEEILIRLIRGAGRGGLAGIPARRHPFVRPLLGVTKAEILEYLKARGLSFCEDPSNRDRRFLRNRIRLDLIPYLEKRFNPRMKETLWQTAEILSEEEQFLREETRKRLKKYLREGHQGLLLKREALHEPLAFRRRFYLALIRELAPQTKAGFRHLEMIEDIFASSSPGPGLHLGRLRIRKTKEGLLFSPPRPIPQPFELLVPGPGHYLLKEGLTLQVERQKDGLYHPQETEVILDARQVVFPITVRSPRPGDRFHPLGGPGEKKVFRFLADCGIDRERRNLYPVVVSQGQILAVLPLRPAERARVKTETQEIIKFRLLPKDNNTY</sequence>
<evidence type="ECO:0000313" key="10">
    <source>
        <dbReference type="Proteomes" id="UP000502179"/>
    </source>
</evidence>
<comment type="domain">
    <text evidence="8">The N-terminal region contains the highly conserved SGGXDS motif, predicted to be a P-loop motif involved in ATP binding.</text>
</comment>
<accession>A0A6G7PWQ4</accession>
<feature type="binding site" evidence="8">
    <location>
        <begin position="28"/>
        <end position="33"/>
    </location>
    <ligand>
        <name>ATP</name>
        <dbReference type="ChEBI" id="CHEBI:30616"/>
    </ligand>
</feature>
<dbReference type="InterPro" id="IPR011063">
    <property type="entry name" value="TilS/TtcA_N"/>
</dbReference>
<dbReference type="NCBIfam" id="TIGR02432">
    <property type="entry name" value="lysidine_TilS_N"/>
    <property type="match status" value="1"/>
</dbReference>
<protein>
    <recommendedName>
        <fullName evidence="8">tRNA(Ile)-lysidine synthase</fullName>
        <ecNumber evidence="8">6.3.4.19</ecNumber>
    </recommendedName>
    <alternativeName>
        <fullName evidence="8">tRNA(Ile)-2-lysyl-cytidine synthase</fullName>
    </alternativeName>
    <alternativeName>
        <fullName evidence="8">tRNA(Ile)-lysidine synthetase</fullName>
    </alternativeName>
</protein>
<dbReference type="SUPFAM" id="SSF52402">
    <property type="entry name" value="Adenine nucleotide alpha hydrolases-like"/>
    <property type="match status" value="1"/>
</dbReference>
<evidence type="ECO:0000313" key="9">
    <source>
        <dbReference type="EMBL" id="QIJ72125.1"/>
    </source>
</evidence>
<evidence type="ECO:0000256" key="6">
    <source>
        <dbReference type="ARBA" id="ARBA00022840"/>
    </source>
</evidence>
<dbReference type="Gene3D" id="1.20.59.20">
    <property type="match status" value="1"/>
</dbReference>
<keyword evidence="10" id="KW-1185">Reference proteome</keyword>
<dbReference type="GO" id="GO:0032267">
    <property type="term" value="F:tRNA(Ile)-lysidine synthase activity"/>
    <property type="evidence" value="ECO:0007669"/>
    <property type="project" value="UniProtKB-EC"/>
</dbReference>
<dbReference type="SUPFAM" id="SSF56037">
    <property type="entry name" value="PheT/TilS domain"/>
    <property type="match status" value="1"/>
</dbReference>
<dbReference type="HAMAP" id="MF_01161">
    <property type="entry name" value="tRNA_Ile_lys_synt"/>
    <property type="match status" value="1"/>
</dbReference>
<comment type="similarity">
    <text evidence="8">Belongs to the tRNA(Ile)-lysidine synthase family.</text>
</comment>
<dbReference type="Pfam" id="PF11734">
    <property type="entry name" value="TilS_C"/>
    <property type="match status" value="1"/>
</dbReference>
<dbReference type="RefSeq" id="WP_166032343.1">
    <property type="nucleotide sequence ID" value="NZ_CP048877.1"/>
</dbReference>
<dbReference type="Gene3D" id="3.40.50.620">
    <property type="entry name" value="HUPs"/>
    <property type="match status" value="1"/>
</dbReference>
<dbReference type="GO" id="GO:0006400">
    <property type="term" value="P:tRNA modification"/>
    <property type="evidence" value="ECO:0007669"/>
    <property type="project" value="UniProtKB-UniRule"/>
</dbReference>
<gene>
    <name evidence="8 9" type="primary">tilS</name>
    <name evidence="9" type="ORF">G4V39_07525</name>
</gene>
<reference evidence="9 10" key="1">
    <citation type="submission" date="2020-02" db="EMBL/GenBank/DDBJ databases">
        <title>Genome analysis of Thermosulfuriphilus ammonigenes ST65T, an anaerobic thermophilic chemolithoautotrophic bacterium isolated from a deep-sea hydrothermal vent.</title>
        <authorList>
            <person name="Slobodkina G."/>
            <person name="Allioux M."/>
            <person name="Merkel A."/>
            <person name="Alain K."/>
            <person name="Jebbar M."/>
            <person name="Slobodkin A."/>
        </authorList>
    </citation>
    <scope>NUCLEOTIDE SEQUENCE [LARGE SCALE GENOMIC DNA]</scope>
    <source>
        <strain evidence="9 10">ST65</strain>
    </source>
</reference>
<dbReference type="SMART" id="SM00977">
    <property type="entry name" value="TilS_C"/>
    <property type="match status" value="1"/>
</dbReference>
<dbReference type="Proteomes" id="UP000502179">
    <property type="component" value="Chromosome"/>
</dbReference>
<name>A0A6G7PWQ4_9BACT</name>
<dbReference type="PANTHER" id="PTHR43033:SF1">
    <property type="entry name" value="TRNA(ILE)-LYSIDINE SYNTHASE-RELATED"/>
    <property type="match status" value="1"/>
</dbReference>
<organism evidence="9 10">
    <name type="scientific">Thermosulfuriphilus ammonigenes</name>
    <dbReference type="NCBI Taxonomy" id="1936021"/>
    <lineage>
        <taxon>Bacteria</taxon>
        <taxon>Pseudomonadati</taxon>
        <taxon>Thermodesulfobacteriota</taxon>
        <taxon>Thermodesulfobacteria</taxon>
        <taxon>Thermodesulfobacteriales</taxon>
        <taxon>Thermodesulfobacteriaceae</taxon>
        <taxon>Thermosulfuriphilus</taxon>
    </lineage>
</organism>
<evidence type="ECO:0000256" key="4">
    <source>
        <dbReference type="ARBA" id="ARBA00022694"/>
    </source>
</evidence>
<comment type="function">
    <text evidence="8">Ligates lysine onto the cytidine present at position 34 of the AUA codon-specific tRNA(Ile) that contains the anticodon CAU, in an ATP-dependent manner. Cytidine is converted to lysidine, thus changing the amino acid specificity of the tRNA from methionine to isoleucine.</text>
</comment>
<evidence type="ECO:0000256" key="5">
    <source>
        <dbReference type="ARBA" id="ARBA00022741"/>
    </source>
</evidence>
<evidence type="ECO:0000256" key="2">
    <source>
        <dbReference type="ARBA" id="ARBA00022490"/>
    </source>
</evidence>
<dbReference type="InterPro" id="IPR012795">
    <property type="entry name" value="tRNA_Ile_lys_synt_N"/>
</dbReference>
<dbReference type="InterPro" id="IPR014729">
    <property type="entry name" value="Rossmann-like_a/b/a_fold"/>
</dbReference>
<dbReference type="InterPro" id="IPR012796">
    <property type="entry name" value="Lysidine-tRNA-synth_C"/>
</dbReference>
<evidence type="ECO:0000256" key="3">
    <source>
        <dbReference type="ARBA" id="ARBA00022598"/>
    </source>
</evidence>
<evidence type="ECO:0000256" key="8">
    <source>
        <dbReference type="HAMAP-Rule" id="MF_01161"/>
    </source>
</evidence>
<dbReference type="GO" id="GO:0005737">
    <property type="term" value="C:cytoplasm"/>
    <property type="evidence" value="ECO:0007669"/>
    <property type="project" value="UniProtKB-SubCell"/>
</dbReference>
<dbReference type="KEGG" id="tav:G4V39_07525"/>
<keyword evidence="5 8" id="KW-0547">Nucleotide-binding</keyword>
<dbReference type="Pfam" id="PF01171">
    <property type="entry name" value="ATP_bind_3"/>
    <property type="match status" value="1"/>
</dbReference>
<dbReference type="SUPFAM" id="SSF82829">
    <property type="entry name" value="MesJ substrate recognition domain-like"/>
    <property type="match status" value="1"/>
</dbReference>
<keyword evidence="4 8" id="KW-0819">tRNA processing</keyword>
<keyword evidence="6 8" id="KW-0067">ATP-binding</keyword>
<comment type="subcellular location">
    <subcellularLocation>
        <location evidence="1 8">Cytoplasm</location>
    </subcellularLocation>
</comment>
<comment type="catalytic activity">
    <reaction evidence="7 8">
        <text>cytidine(34) in tRNA(Ile2) + L-lysine + ATP = lysidine(34) in tRNA(Ile2) + AMP + diphosphate + H(+)</text>
        <dbReference type="Rhea" id="RHEA:43744"/>
        <dbReference type="Rhea" id="RHEA-COMP:10625"/>
        <dbReference type="Rhea" id="RHEA-COMP:10670"/>
        <dbReference type="ChEBI" id="CHEBI:15378"/>
        <dbReference type="ChEBI" id="CHEBI:30616"/>
        <dbReference type="ChEBI" id="CHEBI:32551"/>
        <dbReference type="ChEBI" id="CHEBI:33019"/>
        <dbReference type="ChEBI" id="CHEBI:82748"/>
        <dbReference type="ChEBI" id="CHEBI:83665"/>
        <dbReference type="ChEBI" id="CHEBI:456215"/>
        <dbReference type="EC" id="6.3.4.19"/>
    </reaction>
</comment>
<evidence type="ECO:0000256" key="1">
    <source>
        <dbReference type="ARBA" id="ARBA00004496"/>
    </source>
</evidence>
<dbReference type="AlphaFoldDB" id="A0A6G7PWQ4"/>